<dbReference type="AlphaFoldDB" id="A0AAU4JXE8"/>
<reference evidence="2 3" key="1">
    <citation type="submission" date="2022-10" db="EMBL/GenBank/DDBJ databases">
        <title>The complete genomes of actinobacterial strains from the NBC collection.</title>
        <authorList>
            <person name="Joergensen T.S."/>
            <person name="Alvarez Arevalo M."/>
            <person name="Sterndorff E.B."/>
            <person name="Faurdal D."/>
            <person name="Vuksanovic O."/>
            <person name="Mourched A.-S."/>
            <person name="Charusanti P."/>
            <person name="Shaw S."/>
            <person name="Blin K."/>
            <person name="Weber T."/>
        </authorList>
    </citation>
    <scope>NUCLEOTIDE SEQUENCE [LARGE SCALE GENOMIC DNA]</scope>
    <source>
        <strain evidence="2 3">NBC_00319</strain>
    </source>
</reference>
<dbReference type="Proteomes" id="UP001432128">
    <property type="component" value="Chromosome"/>
</dbReference>
<sequence>MLANIVIAVAVIGLILYRQMRPTPVGGSPKTAVILTVIGAVVAVKSLDGTGVGALDLVVLGVSTVVGLAIAVVRGHTVRIYRDPATNTAYGRGTALTAGLWLAGIAAHVGIDLLASADVSGSTLLFYLGSVLLVQNLVVTARARQAGLPLAETDAGKVSANR</sequence>
<protein>
    <recommendedName>
        <fullName evidence="4">DUF1453 domain-containing protein</fullName>
    </recommendedName>
</protein>
<organism evidence="2 3">
    <name type="scientific">Williamsia herbipolensis</name>
    <dbReference type="NCBI Taxonomy" id="1603258"/>
    <lineage>
        <taxon>Bacteria</taxon>
        <taxon>Bacillati</taxon>
        <taxon>Actinomycetota</taxon>
        <taxon>Actinomycetes</taxon>
        <taxon>Mycobacteriales</taxon>
        <taxon>Nocardiaceae</taxon>
        <taxon>Williamsia</taxon>
    </lineage>
</organism>
<proteinExistence type="predicted"/>
<feature type="transmembrane region" description="Helical" evidence="1">
    <location>
        <begin position="94"/>
        <end position="115"/>
    </location>
</feature>
<feature type="transmembrane region" description="Helical" evidence="1">
    <location>
        <begin position="51"/>
        <end position="73"/>
    </location>
</feature>
<dbReference type="RefSeq" id="WP_328856084.1">
    <property type="nucleotide sequence ID" value="NZ_CP108021.1"/>
</dbReference>
<keyword evidence="1" id="KW-0812">Transmembrane</keyword>
<accession>A0AAU4JXE8</accession>
<keyword evidence="1" id="KW-0472">Membrane</keyword>
<evidence type="ECO:0008006" key="4">
    <source>
        <dbReference type="Google" id="ProtNLM"/>
    </source>
</evidence>
<keyword evidence="3" id="KW-1185">Reference proteome</keyword>
<evidence type="ECO:0000313" key="2">
    <source>
        <dbReference type="EMBL" id="WUM18442.1"/>
    </source>
</evidence>
<dbReference type="EMBL" id="CP108021">
    <property type="protein sequence ID" value="WUM18442.1"/>
    <property type="molecule type" value="Genomic_DNA"/>
</dbReference>
<gene>
    <name evidence="2" type="ORF">OG579_11820</name>
</gene>
<evidence type="ECO:0000313" key="3">
    <source>
        <dbReference type="Proteomes" id="UP001432128"/>
    </source>
</evidence>
<dbReference type="KEGG" id="whr:OG579_11820"/>
<feature type="transmembrane region" description="Helical" evidence="1">
    <location>
        <begin position="121"/>
        <end position="139"/>
    </location>
</feature>
<evidence type="ECO:0000256" key="1">
    <source>
        <dbReference type="SAM" id="Phobius"/>
    </source>
</evidence>
<keyword evidence="1" id="KW-1133">Transmembrane helix</keyword>
<name>A0AAU4JXE8_9NOCA</name>